<dbReference type="EMBL" id="CAJNOJ010000034">
    <property type="protein sequence ID" value="CAF0905123.1"/>
    <property type="molecule type" value="Genomic_DNA"/>
</dbReference>
<dbReference type="Proteomes" id="UP000663852">
    <property type="component" value="Unassembled WGS sequence"/>
</dbReference>
<comment type="caution">
    <text evidence="3">The sequence shown here is derived from an EMBL/GenBank/DDBJ whole genome shotgun (WGS) entry which is preliminary data.</text>
</comment>
<feature type="domain" description="Apple" evidence="2">
    <location>
        <begin position="149"/>
        <end position="208"/>
    </location>
</feature>
<dbReference type="EMBL" id="CAJNOR010003954">
    <property type="protein sequence ID" value="CAF1462756.1"/>
    <property type="molecule type" value="Genomic_DNA"/>
</dbReference>
<evidence type="ECO:0000313" key="4">
    <source>
        <dbReference type="EMBL" id="CAF1462756.1"/>
    </source>
</evidence>
<dbReference type="AlphaFoldDB" id="A0A814A099"/>
<keyword evidence="5" id="KW-1185">Reference proteome</keyword>
<accession>A0A814A099</accession>
<dbReference type="InterPro" id="IPR003609">
    <property type="entry name" value="Pan_app"/>
</dbReference>
<proteinExistence type="predicted"/>
<keyword evidence="1" id="KW-0732">Signal</keyword>
<dbReference type="Proteomes" id="UP000663828">
    <property type="component" value="Unassembled WGS sequence"/>
</dbReference>
<dbReference type="PROSITE" id="PS50948">
    <property type="entry name" value="PAN"/>
    <property type="match status" value="1"/>
</dbReference>
<name>A0A814A099_ADIRI</name>
<gene>
    <name evidence="3" type="ORF">EDS130_LOCUS9976</name>
    <name evidence="4" type="ORF">XAT740_LOCUS37529</name>
</gene>
<feature type="chain" id="PRO_5035683765" description="Apple domain-containing protein" evidence="1">
    <location>
        <begin position="21"/>
        <end position="208"/>
    </location>
</feature>
<dbReference type="OrthoDB" id="10052275at2759"/>
<sequence length="208" mass="22586">MFLFIFFLCLFVGRFQFVESDCSPPIKFYVDCDGIRTANAASQFCLSHGMTLVNFTNGTGSLASDLSLLNTTFIADSCVGNFWYSSGSRTGLVAGTNELDNLLGALTNLLGNILCLIPFLCPAVTTAAPILNAYTVCTRPIHQNVIQKCLNGVQREDMQQFRYRTQSVYAGVLDIFSSRTIAACSGSCSLNNACMGISYSNGICTLYM</sequence>
<evidence type="ECO:0000259" key="2">
    <source>
        <dbReference type="PROSITE" id="PS50948"/>
    </source>
</evidence>
<protein>
    <recommendedName>
        <fullName evidence="2">Apple domain-containing protein</fullName>
    </recommendedName>
</protein>
<evidence type="ECO:0000313" key="5">
    <source>
        <dbReference type="Proteomes" id="UP000663828"/>
    </source>
</evidence>
<reference evidence="3" key="1">
    <citation type="submission" date="2021-02" db="EMBL/GenBank/DDBJ databases">
        <authorList>
            <person name="Nowell W R."/>
        </authorList>
    </citation>
    <scope>NUCLEOTIDE SEQUENCE</scope>
</reference>
<evidence type="ECO:0000313" key="6">
    <source>
        <dbReference type="Proteomes" id="UP000663852"/>
    </source>
</evidence>
<evidence type="ECO:0000313" key="3">
    <source>
        <dbReference type="EMBL" id="CAF0905123.1"/>
    </source>
</evidence>
<feature type="signal peptide" evidence="1">
    <location>
        <begin position="1"/>
        <end position="20"/>
    </location>
</feature>
<evidence type="ECO:0000256" key="1">
    <source>
        <dbReference type="SAM" id="SignalP"/>
    </source>
</evidence>
<organism evidence="3 6">
    <name type="scientific">Adineta ricciae</name>
    <name type="common">Rotifer</name>
    <dbReference type="NCBI Taxonomy" id="249248"/>
    <lineage>
        <taxon>Eukaryota</taxon>
        <taxon>Metazoa</taxon>
        <taxon>Spiralia</taxon>
        <taxon>Gnathifera</taxon>
        <taxon>Rotifera</taxon>
        <taxon>Eurotatoria</taxon>
        <taxon>Bdelloidea</taxon>
        <taxon>Adinetida</taxon>
        <taxon>Adinetidae</taxon>
        <taxon>Adineta</taxon>
    </lineage>
</organism>